<feature type="region of interest" description="Disordered" evidence="1">
    <location>
        <begin position="183"/>
        <end position="206"/>
    </location>
</feature>
<evidence type="ECO:0000256" key="1">
    <source>
        <dbReference type="SAM" id="MobiDB-lite"/>
    </source>
</evidence>
<protein>
    <submittedName>
        <fullName evidence="3">Cell-cycle control medial ring component</fullName>
    </submittedName>
</protein>
<organism evidence="3 4">
    <name type="scientific">Corynascus novoguineensis</name>
    <dbReference type="NCBI Taxonomy" id="1126955"/>
    <lineage>
        <taxon>Eukaryota</taxon>
        <taxon>Fungi</taxon>
        <taxon>Dikarya</taxon>
        <taxon>Ascomycota</taxon>
        <taxon>Pezizomycotina</taxon>
        <taxon>Sordariomycetes</taxon>
        <taxon>Sordariomycetidae</taxon>
        <taxon>Sordariales</taxon>
        <taxon>Chaetomiaceae</taxon>
        <taxon>Corynascus</taxon>
    </lineage>
</organism>
<dbReference type="Gene3D" id="1.10.286.70">
    <property type="entry name" value="Get5 dimerization domain"/>
    <property type="match status" value="1"/>
</dbReference>
<feature type="region of interest" description="Disordered" evidence="1">
    <location>
        <begin position="17"/>
        <end position="96"/>
    </location>
</feature>
<dbReference type="SUPFAM" id="SSF54236">
    <property type="entry name" value="Ubiquitin-like"/>
    <property type="match status" value="1"/>
</dbReference>
<dbReference type="Pfam" id="PF17183">
    <property type="entry name" value="Get5_C"/>
    <property type="match status" value="1"/>
</dbReference>
<evidence type="ECO:0000259" key="2">
    <source>
        <dbReference type="PROSITE" id="PS50053"/>
    </source>
</evidence>
<accession>A0AAN7CXD4</accession>
<sequence>MATEVAFAKTFLSLLDSKPSKISPDHVEDPRNYPGSSPYILPRARSQKPFSKPRSSASTTSATGSSAAPGGTAPSGPRAASASVTVTLRSPRNPPFEITLPTTPLLTSLAELKERLASETSIPLDKIKLLHNKKPVGDSKLLRDLVDNNNGNDGKEGTLELGVMVLAGGAGFFKLKKEKAVVAEGSGDDKQGKEGEADEGKQERDVDMTDAAVAPVAQGMSGKAVLETDQFWLDLKGYLQQRVRDEGVAGEAVELFRKTWEGRS</sequence>
<feature type="compositionally biased region" description="Basic and acidic residues" evidence="1">
    <location>
        <begin position="187"/>
        <end position="206"/>
    </location>
</feature>
<dbReference type="InterPro" id="IPR000626">
    <property type="entry name" value="Ubiquitin-like_dom"/>
</dbReference>
<dbReference type="InterPro" id="IPR024737">
    <property type="entry name" value="Get5_N"/>
</dbReference>
<dbReference type="Proteomes" id="UP001303647">
    <property type="component" value="Unassembled WGS sequence"/>
</dbReference>
<evidence type="ECO:0000313" key="4">
    <source>
        <dbReference type="Proteomes" id="UP001303647"/>
    </source>
</evidence>
<dbReference type="InterPro" id="IPR029071">
    <property type="entry name" value="Ubiquitin-like_domsf"/>
</dbReference>
<proteinExistence type="predicted"/>
<name>A0AAN7CXD4_9PEZI</name>
<dbReference type="PROSITE" id="PS50053">
    <property type="entry name" value="UBIQUITIN_2"/>
    <property type="match status" value="1"/>
</dbReference>
<dbReference type="Pfam" id="PF12754">
    <property type="entry name" value="Get5_N"/>
    <property type="match status" value="1"/>
</dbReference>
<comment type="caution">
    <text evidence="3">The sequence shown here is derived from an EMBL/GenBank/DDBJ whole genome shotgun (WGS) entry which is preliminary data.</text>
</comment>
<feature type="compositionally biased region" description="Low complexity" evidence="1">
    <location>
        <begin position="53"/>
        <end position="83"/>
    </location>
</feature>
<dbReference type="EMBL" id="MU857616">
    <property type="protein sequence ID" value="KAK4250138.1"/>
    <property type="molecule type" value="Genomic_DNA"/>
</dbReference>
<reference evidence="3" key="1">
    <citation type="journal article" date="2023" name="Mol. Phylogenet. Evol.">
        <title>Genome-scale phylogeny and comparative genomics of the fungal order Sordariales.</title>
        <authorList>
            <person name="Hensen N."/>
            <person name="Bonometti L."/>
            <person name="Westerberg I."/>
            <person name="Brannstrom I.O."/>
            <person name="Guillou S."/>
            <person name="Cros-Aarteil S."/>
            <person name="Calhoun S."/>
            <person name="Haridas S."/>
            <person name="Kuo A."/>
            <person name="Mondo S."/>
            <person name="Pangilinan J."/>
            <person name="Riley R."/>
            <person name="LaButti K."/>
            <person name="Andreopoulos B."/>
            <person name="Lipzen A."/>
            <person name="Chen C."/>
            <person name="Yan M."/>
            <person name="Daum C."/>
            <person name="Ng V."/>
            <person name="Clum A."/>
            <person name="Steindorff A."/>
            <person name="Ohm R.A."/>
            <person name="Martin F."/>
            <person name="Silar P."/>
            <person name="Natvig D.O."/>
            <person name="Lalanne C."/>
            <person name="Gautier V."/>
            <person name="Ament-Velasquez S.L."/>
            <person name="Kruys A."/>
            <person name="Hutchinson M.I."/>
            <person name="Powell A.J."/>
            <person name="Barry K."/>
            <person name="Miller A.N."/>
            <person name="Grigoriev I.V."/>
            <person name="Debuchy R."/>
            <person name="Gladieux P."/>
            <person name="Hiltunen Thoren M."/>
            <person name="Johannesson H."/>
        </authorList>
    </citation>
    <scope>NUCLEOTIDE SEQUENCE</scope>
    <source>
        <strain evidence="3">CBS 359.72</strain>
    </source>
</reference>
<gene>
    <name evidence="3" type="ORF">C7999DRAFT_38850</name>
</gene>
<evidence type="ECO:0000313" key="3">
    <source>
        <dbReference type="EMBL" id="KAK4250138.1"/>
    </source>
</evidence>
<dbReference type="Gene3D" id="3.10.20.90">
    <property type="entry name" value="Phosphatidylinositol 3-kinase Catalytic Subunit, Chain A, domain 1"/>
    <property type="match status" value="1"/>
</dbReference>
<dbReference type="AlphaFoldDB" id="A0AAN7CXD4"/>
<feature type="domain" description="Ubiquitin-like" evidence="2">
    <location>
        <begin position="84"/>
        <end position="145"/>
    </location>
</feature>
<keyword evidence="4" id="KW-1185">Reference proteome</keyword>
<dbReference type="InterPro" id="IPR049256">
    <property type="entry name" value="Get5_C"/>
</dbReference>
<reference evidence="3" key="2">
    <citation type="submission" date="2023-05" db="EMBL/GenBank/DDBJ databases">
        <authorList>
            <consortium name="Lawrence Berkeley National Laboratory"/>
            <person name="Steindorff A."/>
            <person name="Hensen N."/>
            <person name="Bonometti L."/>
            <person name="Westerberg I."/>
            <person name="Brannstrom I.O."/>
            <person name="Guillou S."/>
            <person name="Cros-Aarteil S."/>
            <person name="Calhoun S."/>
            <person name="Haridas S."/>
            <person name="Kuo A."/>
            <person name="Mondo S."/>
            <person name="Pangilinan J."/>
            <person name="Riley R."/>
            <person name="Labutti K."/>
            <person name="Andreopoulos B."/>
            <person name="Lipzen A."/>
            <person name="Chen C."/>
            <person name="Yanf M."/>
            <person name="Daum C."/>
            <person name="Ng V."/>
            <person name="Clum A."/>
            <person name="Ohm R."/>
            <person name="Martin F."/>
            <person name="Silar P."/>
            <person name="Natvig D."/>
            <person name="Lalanne C."/>
            <person name="Gautier V."/>
            <person name="Ament-Velasquez S.L."/>
            <person name="Kruys A."/>
            <person name="Hutchinson M.I."/>
            <person name="Powell A.J."/>
            <person name="Barry K."/>
            <person name="Miller A.N."/>
            <person name="Grigoriev I.V."/>
            <person name="Debuchy R."/>
            <person name="Gladieux P."/>
            <person name="Thoren M.H."/>
            <person name="Johannesson H."/>
        </authorList>
    </citation>
    <scope>NUCLEOTIDE SEQUENCE</scope>
    <source>
        <strain evidence="3">CBS 359.72</strain>
    </source>
</reference>